<sequence length="418" mass="45233">MASSFYSFVFFFAILLSASYAQNGLILPIRKDTNTFQHYTSIQMGSNRATVNAVIDLSERFMWFECDNYTSSTYAPIPCDSQKCEIAKGSGCLVECPGPRRPGCTNNTCGASPFNPFESFIPSGTFGEDTFYSKDHIQVPQFSFACTDSDYTKGLASGTTGILGLARTQISLHKQVANKLNLPEKFSLCLPSLGLGKLYVGGGSSSKSDVSKSLITTPLIINPVSTGPAISVQGEPSDEYFINVQSIRVQGEPLSVKSSYFNIDKDGVGGTKINTMINFTTLHSSIYKPLTRAFVKAASDMKIKSVDAVAPFRACFSSFTISTTATGPSVPIIELVLPGNDVSWKIYGANSMFQVNKNVMCLAFVDGGSSPRTSIFPSTSIVIGTYQLEDNLLEFDLVSSQLHFSSSLLVQNKTCSRL</sequence>
<protein>
    <recommendedName>
        <fullName evidence="6">Peptidase A1 domain-containing protein</fullName>
    </recommendedName>
</protein>
<evidence type="ECO:0000256" key="3">
    <source>
        <dbReference type="ARBA" id="ARBA00022525"/>
    </source>
</evidence>
<feature type="chain" id="PRO_5041943900" description="Peptidase A1 domain-containing protein" evidence="5">
    <location>
        <begin position="22"/>
        <end position="418"/>
    </location>
</feature>
<evidence type="ECO:0000256" key="5">
    <source>
        <dbReference type="SAM" id="SignalP"/>
    </source>
</evidence>
<comment type="similarity">
    <text evidence="2">Belongs to the peptidase A1 family.</text>
</comment>
<keyword evidence="8" id="KW-1185">Reference proteome</keyword>
<dbReference type="InterPro" id="IPR032799">
    <property type="entry name" value="TAXi_C"/>
</dbReference>
<dbReference type="Gene3D" id="2.40.70.10">
    <property type="entry name" value="Acid Proteases"/>
    <property type="match status" value="2"/>
</dbReference>
<comment type="subcellular location">
    <subcellularLocation>
        <location evidence="1">Secreted</location>
        <location evidence="1">Extracellular space</location>
    </subcellularLocation>
</comment>
<dbReference type="PANTHER" id="PTHR47965:SF68">
    <property type="entry name" value="BASIC 7S GLOBULIN-LIKE"/>
    <property type="match status" value="1"/>
</dbReference>
<evidence type="ECO:0000256" key="4">
    <source>
        <dbReference type="ARBA" id="ARBA00022729"/>
    </source>
</evidence>
<dbReference type="GO" id="GO:0005576">
    <property type="term" value="C:extracellular region"/>
    <property type="evidence" value="ECO:0007669"/>
    <property type="project" value="UniProtKB-SubCell"/>
</dbReference>
<dbReference type="Proteomes" id="UP000834106">
    <property type="component" value="Chromosome 14"/>
</dbReference>
<dbReference type="InterPro" id="IPR001461">
    <property type="entry name" value="Aspartic_peptidase_A1"/>
</dbReference>
<evidence type="ECO:0000256" key="1">
    <source>
        <dbReference type="ARBA" id="ARBA00004239"/>
    </source>
</evidence>
<dbReference type="PANTHER" id="PTHR47965">
    <property type="entry name" value="ASPARTYL PROTEASE-RELATED"/>
    <property type="match status" value="1"/>
</dbReference>
<keyword evidence="3" id="KW-0964">Secreted</keyword>
<dbReference type="SUPFAM" id="SSF50630">
    <property type="entry name" value="Acid proteases"/>
    <property type="match status" value="1"/>
</dbReference>
<organism evidence="7 8">
    <name type="scientific">Fraxinus pennsylvanica</name>
    <dbReference type="NCBI Taxonomy" id="56036"/>
    <lineage>
        <taxon>Eukaryota</taxon>
        <taxon>Viridiplantae</taxon>
        <taxon>Streptophyta</taxon>
        <taxon>Embryophyta</taxon>
        <taxon>Tracheophyta</taxon>
        <taxon>Spermatophyta</taxon>
        <taxon>Magnoliopsida</taxon>
        <taxon>eudicotyledons</taxon>
        <taxon>Gunneridae</taxon>
        <taxon>Pentapetalae</taxon>
        <taxon>asterids</taxon>
        <taxon>lamiids</taxon>
        <taxon>Lamiales</taxon>
        <taxon>Oleaceae</taxon>
        <taxon>Oleeae</taxon>
        <taxon>Fraxinus</taxon>
    </lineage>
</organism>
<dbReference type="EMBL" id="OU503049">
    <property type="protein sequence ID" value="CAI9776301.1"/>
    <property type="molecule type" value="Genomic_DNA"/>
</dbReference>
<evidence type="ECO:0000313" key="8">
    <source>
        <dbReference type="Proteomes" id="UP000834106"/>
    </source>
</evidence>
<reference evidence="7" key="1">
    <citation type="submission" date="2023-05" db="EMBL/GenBank/DDBJ databases">
        <authorList>
            <person name="Huff M."/>
        </authorList>
    </citation>
    <scope>NUCLEOTIDE SEQUENCE</scope>
</reference>
<dbReference type="GO" id="GO:0004190">
    <property type="term" value="F:aspartic-type endopeptidase activity"/>
    <property type="evidence" value="ECO:0007669"/>
    <property type="project" value="InterPro"/>
</dbReference>
<evidence type="ECO:0000256" key="2">
    <source>
        <dbReference type="ARBA" id="ARBA00007447"/>
    </source>
</evidence>
<dbReference type="InterPro" id="IPR032861">
    <property type="entry name" value="TAXi_N"/>
</dbReference>
<dbReference type="InterPro" id="IPR021109">
    <property type="entry name" value="Peptidase_aspartic_dom_sf"/>
</dbReference>
<dbReference type="Pfam" id="PF14543">
    <property type="entry name" value="TAXi_N"/>
    <property type="match status" value="1"/>
</dbReference>
<name>A0AAD1ZXF7_9LAMI</name>
<evidence type="ECO:0000259" key="6">
    <source>
        <dbReference type="PROSITE" id="PS51767"/>
    </source>
</evidence>
<keyword evidence="4 5" id="KW-0732">Signal</keyword>
<proteinExistence type="inferred from homology"/>
<evidence type="ECO:0000313" key="7">
    <source>
        <dbReference type="EMBL" id="CAI9776301.1"/>
    </source>
</evidence>
<dbReference type="PROSITE" id="PS51767">
    <property type="entry name" value="PEPTIDASE_A1"/>
    <property type="match status" value="1"/>
</dbReference>
<dbReference type="GO" id="GO:0006508">
    <property type="term" value="P:proteolysis"/>
    <property type="evidence" value="ECO:0007669"/>
    <property type="project" value="InterPro"/>
</dbReference>
<feature type="domain" description="Peptidase A1" evidence="6">
    <location>
        <begin position="38"/>
        <end position="405"/>
    </location>
</feature>
<dbReference type="Pfam" id="PF14541">
    <property type="entry name" value="TAXi_C"/>
    <property type="match status" value="1"/>
</dbReference>
<dbReference type="FunFam" id="2.40.70.10:FF:000041">
    <property type="entry name" value="Basic 7S globulin"/>
    <property type="match status" value="1"/>
</dbReference>
<accession>A0AAD1ZXF7</accession>
<gene>
    <name evidence="7" type="ORF">FPE_LOCUS23731</name>
</gene>
<dbReference type="AlphaFoldDB" id="A0AAD1ZXF7"/>
<feature type="signal peptide" evidence="5">
    <location>
        <begin position="1"/>
        <end position="21"/>
    </location>
</feature>
<dbReference type="InterPro" id="IPR033121">
    <property type="entry name" value="PEPTIDASE_A1"/>
</dbReference>